<keyword evidence="2" id="KW-1185">Reference proteome</keyword>
<dbReference type="GeneID" id="79302081"/>
<proteinExistence type="predicted"/>
<sequence length="66" mass="8124">MTSHFGRHRFTTWWRVQQNANEELVKYMRGDSVRKGSMNEPIHSYLHTYYKDIEDLYRNNIYRLGI</sequence>
<dbReference type="RefSeq" id="WP_276280905.1">
    <property type="nucleotide sequence ID" value="NZ_CP119809.1"/>
</dbReference>
<evidence type="ECO:0000313" key="1">
    <source>
        <dbReference type="EMBL" id="MFC7081175.1"/>
    </source>
</evidence>
<evidence type="ECO:0000313" key="2">
    <source>
        <dbReference type="Proteomes" id="UP001596407"/>
    </source>
</evidence>
<organism evidence="1 2">
    <name type="scientific">Halorussus caseinilyticus</name>
    <dbReference type="NCBI Taxonomy" id="3034025"/>
    <lineage>
        <taxon>Archaea</taxon>
        <taxon>Methanobacteriati</taxon>
        <taxon>Methanobacteriota</taxon>
        <taxon>Stenosarchaea group</taxon>
        <taxon>Halobacteria</taxon>
        <taxon>Halobacteriales</taxon>
        <taxon>Haladaptataceae</taxon>
        <taxon>Halorussus</taxon>
    </lineage>
</organism>
<protein>
    <submittedName>
        <fullName evidence="1">Integrase</fullName>
    </submittedName>
</protein>
<accession>A0ABD5WP77</accession>
<dbReference type="AlphaFoldDB" id="A0ABD5WP77"/>
<dbReference type="EMBL" id="JBHSZH010000005">
    <property type="protein sequence ID" value="MFC7081175.1"/>
    <property type="molecule type" value="Genomic_DNA"/>
</dbReference>
<name>A0ABD5WP77_9EURY</name>
<dbReference type="Proteomes" id="UP001596407">
    <property type="component" value="Unassembled WGS sequence"/>
</dbReference>
<gene>
    <name evidence="1" type="ORF">ACFQJ6_14785</name>
</gene>
<comment type="caution">
    <text evidence="1">The sequence shown here is derived from an EMBL/GenBank/DDBJ whole genome shotgun (WGS) entry which is preliminary data.</text>
</comment>
<reference evidence="1 2" key="1">
    <citation type="journal article" date="2019" name="Int. J. Syst. Evol. Microbiol.">
        <title>The Global Catalogue of Microorganisms (GCM) 10K type strain sequencing project: providing services to taxonomists for standard genome sequencing and annotation.</title>
        <authorList>
            <consortium name="The Broad Institute Genomics Platform"/>
            <consortium name="The Broad Institute Genome Sequencing Center for Infectious Disease"/>
            <person name="Wu L."/>
            <person name="Ma J."/>
        </authorList>
    </citation>
    <scope>NUCLEOTIDE SEQUENCE [LARGE SCALE GENOMIC DNA]</scope>
    <source>
        <strain evidence="1 2">DT72</strain>
    </source>
</reference>